<protein>
    <submittedName>
        <fullName evidence="3">Transposase</fullName>
    </submittedName>
</protein>
<dbReference type="Proteomes" id="UP000271162">
    <property type="component" value="Unassembled WGS sequence"/>
</dbReference>
<keyword evidence="2" id="KW-1185">Reference proteome</keyword>
<dbReference type="WBParaSite" id="NBR_0001918601-mRNA-1">
    <property type="protein sequence ID" value="NBR_0001918601-mRNA-1"/>
    <property type="gene ID" value="NBR_0001918601"/>
</dbReference>
<evidence type="ECO:0000313" key="1">
    <source>
        <dbReference type="EMBL" id="VDL82916.1"/>
    </source>
</evidence>
<accession>A0A0N4YPL5</accession>
<evidence type="ECO:0000313" key="3">
    <source>
        <dbReference type="WBParaSite" id="NBR_0001918601-mRNA-1"/>
    </source>
</evidence>
<dbReference type="EMBL" id="UYSL01023957">
    <property type="protein sequence ID" value="VDL82916.1"/>
    <property type="molecule type" value="Genomic_DNA"/>
</dbReference>
<reference evidence="3" key="1">
    <citation type="submission" date="2017-02" db="UniProtKB">
        <authorList>
            <consortium name="WormBaseParasite"/>
        </authorList>
    </citation>
    <scope>IDENTIFICATION</scope>
</reference>
<organism evidence="3">
    <name type="scientific">Nippostrongylus brasiliensis</name>
    <name type="common">Rat hookworm</name>
    <dbReference type="NCBI Taxonomy" id="27835"/>
    <lineage>
        <taxon>Eukaryota</taxon>
        <taxon>Metazoa</taxon>
        <taxon>Ecdysozoa</taxon>
        <taxon>Nematoda</taxon>
        <taxon>Chromadorea</taxon>
        <taxon>Rhabditida</taxon>
        <taxon>Rhabditina</taxon>
        <taxon>Rhabditomorpha</taxon>
        <taxon>Strongyloidea</taxon>
        <taxon>Heligmosomidae</taxon>
        <taxon>Nippostrongylus</taxon>
    </lineage>
</organism>
<sequence length="40" mass="4391">MRAAIKRWRSVNGSVESASAKRAVRSTSAIRLDIVYSALL</sequence>
<reference evidence="1 2" key="2">
    <citation type="submission" date="2018-11" db="EMBL/GenBank/DDBJ databases">
        <authorList>
            <consortium name="Pathogen Informatics"/>
        </authorList>
    </citation>
    <scope>NUCLEOTIDE SEQUENCE [LARGE SCALE GENOMIC DNA]</scope>
</reference>
<evidence type="ECO:0000313" key="2">
    <source>
        <dbReference type="Proteomes" id="UP000271162"/>
    </source>
</evidence>
<name>A0A0N4YPL5_NIPBR</name>
<proteinExistence type="predicted"/>
<dbReference type="AlphaFoldDB" id="A0A0N4YPL5"/>
<gene>
    <name evidence="1" type="ORF">NBR_LOCUS19187</name>
</gene>